<dbReference type="STRING" id="796925.A0A137NQN8"/>
<dbReference type="SMART" id="SM00990">
    <property type="entry name" value="VRR_NUC"/>
    <property type="match status" value="1"/>
</dbReference>
<dbReference type="GO" id="GO:0004528">
    <property type="term" value="F:phosphodiesterase I activity"/>
    <property type="evidence" value="ECO:0007669"/>
    <property type="project" value="UniProtKB-EC"/>
</dbReference>
<dbReference type="AlphaFoldDB" id="A0A137NQN8"/>
<dbReference type="OrthoDB" id="76364at2759"/>
<dbReference type="PANTHER" id="PTHR15749:SF4">
    <property type="entry name" value="FANCONI-ASSOCIATED NUCLEASE 1"/>
    <property type="match status" value="1"/>
</dbReference>
<evidence type="ECO:0000256" key="2">
    <source>
        <dbReference type="ARBA" id="ARBA00005533"/>
    </source>
</evidence>
<comment type="subcellular location">
    <subcellularLocation>
        <location evidence="8">Nucleus</location>
    </subcellularLocation>
</comment>
<dbReference type="InterPro" id="IPR011856">
    <property type="entry name" value="tRNA_endonuc-like_dom_sf"/>
</dbReference>
<dbReference type="EC" id="3.1.4.1" evidence="8"/>
<dbReference type="InterPro" id="IPR049132">
    <property type="entry name" value="FAN1-like_euk"/>
</dbReference>
<evidence type="ECO:0000256" key="1">
    <source>
        <dbReference type="ARBA" id="ARBA00000983"/>
    </source>
</evidence>
<keyword evidence="7 8" id="KW-0464">Manganese</keyword>
<keyword evidence="8" id="KW-0539">Nucleus</keyword>
<reference evidence="10 11" key="1">
    <citation type="journal article" date="2015" name="Genome Biol. Evol.">
        <title>Phylogenomic analyses indicate that early fungi evolved digesting cell walls of algal ancestors of land plants.</title>
        <authorList>
            <person name="Chang Y."/>
            <person name="Wang S."/>
            <person name="Sekimoto S."/>
            <person name="Aerts A.L."/>
            <person name="Choi C."/>
            <person name="Clum A."/>
            <person name="LaButti K.M."/>
            <person name="Lindquist E.A."/>
            <person name="Yee Ngan C."/>
            <person name="Ohm R.A."/>
            <person name="Salamov A.A."/>
            <person name="Grigoriev I.V."/>
            <person name="Spatafora J.W."/>
            <person name="Berbee M.L."/>
        </authorList>
    </citation>
    <scope>NUCLEOTIDE SEQUENCE [LARGE SCALE GENOMIC DNA]</scope>
    <source>
        <strain evidence="10 11">NRRL 28638</strain>
    </source>
</reference>
<dbReference type="InterPro" id="IPR014883">
    <property type="entry name" value="VRR_NUC"/>
</dbReference>
<comment type="cofactor">
    <cofactor evidence="8">
        <name>Mg(2+)</name>
        <dbReference type="ChEBI" id="CHEBI:18420"/>
    </cofactor>
    <cofactor evidence="8">
        <name>Mn(2+)</name>
        <dbReference type="ChEBI" id="CHEBI:29035"/>
    </cofactor>
</comment>
<dbReference type="Pfam" id="PF08774">
    <property type="entry name" value="VRR_NUC"/>
    <property type="match status" value="1"/>
</dbReference>
<keyword evidence="4 8" id="KW-0479">Metal-binding</keyword>
<gene>
    <name evidence="10" type="ORF">CONCODRAFT_151441</name>
</gene>
<evidence type="ECO:0000256" key="7">
    <source>
        <dbReference type="ARBA" id="ARBA00023211"/>
    </source>
</evidence>
<feature type="non-terminal residue" evidence="10">
    <location>
        <position position="1"/>
    </location>
</feature>
<evidence type="ECO:0000313" key="10">
    <source>
        <dbReference type="EMBL" id="KXN64990.1"/>
    </source>
</evidence>
<dbReference type="PANTHER" id="PTHR15749">
    <property type="entry name" value="FANCONI-ASSOCIATED NUCLEASE 1"/>
    <property type="match status" value="1"/>
</dbReference>
<keyword evidence="8" id="KW-0227">DNA damage</keyword>
<dbReference type="CDD" id="cd22326">
    <property type="entry name" value="FAN1-like"/>
    <property type="match status" value="1"/>
</dbReference>
<keyword evidence="11" id="KW-1185">Reference proteome</keyword>
<evidence type="ECO:0000256" key="4">
    <source>
        <dbReference type="ARBA" id="ARBA00022723"/>
    </source>
</evidence>
<dbReference type="GO" id="GO:0008409">
    <property type="term" value="F:5'-3' exonuclease activity"/>
    <property type="evidence" value="ECO:0007669"/>
    <property type="project" value="TreeGrafter"/>
</dbReference>
<dbReference type="InterPro" id="IPR049126">
    <property type="entry name" value="FAN1-like_TPR"/>
</dbReference>
<keyword evidence="5 8" id="KW-0378">Hydrolase</keyword>
<comment type="catalytic activity">
    <reaction evidence="1 8">
        <text>Hydrolytically removes 5'-nucleotides successively from the 3'-hydroxy termini of 3'-hydroxy-terminated oligonucleotides.</text>
        <dbReference type="EC" id="3.1.4.1"/>
    </reaction>
</comment>
<dbReference type="Pfam" id="PF21170">
    <property type="entry name" value="FAN1_TPR"/>
    <property type="match status" value="1"/>
</dbReference>
<keyword evidence="6 8" id="KW-0460">Magnesium</keyword>
<evidence type="ECO:0000256" key="3">
    <source>
        <dbReference type="ARBA" id="ARBA00022722"/>
    </source>
</evidence>
<feature type="domain" description="VRR-NUC" evidence="9">
    <location>
        <begin position="515"/>
        <end position="622"/>
    </location>
</feature>
<name>A0A137NQN8_CONC2</name>
<evidence type="ECO:0000256" key="5">
    <source>
        <dbReference type="ARBA" id="ARBA00022801"/>
    </source>
</evidence>
<dbReference type="Gene3D" id="3.40.1350.10">
    <property type="match status" value="1"/>
</dbReference>
<dbReference type="GO" id="GO:0070336">
    <property type="term" value="F:flap-structured DNA binding"/>
    <property type="evidence" value="ECO:0007669"/>
    <property type="project" value="TreeGrafter"/>
</dbReference>
<dbReference type="Proteomes" id="UP000070444">
    <property type="component" value="Unassembled WGS sequence"/>
</dbReference>
<proteinExistence type="inferred from homology"/>
<evidence type="ECO:0000256" key="8">
    <source>
        <dbReference type="RuleBase" id="RU365033"/>
    </source>
</evidence>
<protein>
    <recommendedName>
        <fullName evidence="8">Fanconi-associated nuclease</fullName>
        <ecNumber evidence="8">3.1.4.1</ecNumber>
    </recommendedName>
</protein>
<organism evidence="10 11">
    <name type="scientific">Conidiobolus coronatus (strain ATCC 28846 / CBS 209.66 / NRRL 28638)</name>
    <name type="common">Delacroixia coronata</name>
    <dbReference type="NCBI Taxonomy" id="796925"/>
    <lineage>
        <taxon>Eukaryota</taxon>
        <taxon>Fungi</taxon>
        <taxon>Fungi incertae sedis</taxon>
        <taxon>Zoopagomycota</taxon>
        <taxon>Entomophthoromycotina</taxon>
        <taxon>Entomophthoromycetes</taxon>
        <taxon>Entomophthorales</taxon>
        <taxon>Ancylistaceae</taxon>
        <taxon>Conidiobolus</taxon>
    </lineage>
</organism>
<dbReference type="OMA" id="WYSELAL"/>
<evidence type="ECO:0000256" key="6">
    <source>
        <dbReference type="ARBA" id="ARBA00022842"/>
    </source>
</evidence>
<comment type="similarity">
    <text evidence="2 8">Belongs to the FAN1 family.</text>
</comment>
<keyword evidence="3 8" id="KW-0540">Nuclease</keyword>
<accession>A0A137NQN8</accession>
<dbReference type="GO" id="GO:0036297">
    <property type="term" value="P:interstrand cross-link repair"/>
    <property type="evidence" value="ECO:0007669"/>
    <property type="project" value="InterPro"/>
</dbReference>
<dbReference type="EMBL" id="KQ965028">
    <property type="protein sequence ID" value="KXN64990.1"/>
    <property type="molecule type" value="Genomic_DNA"/>
</dbReference>
<sequence>FLFLEEELNWWSSYLALNENSKSLFVRIYIRKFGWLRQAQLTQYFQNVQDLLDSIKDLHSNKLIQSAGENDSGVPLEEILNQLMMPEIKQISKTLKFKKIRMNSTKAQFISAILESIQSQPSLFQMNFFKKSNTKQENSLESKIIKDCLKFTGQLVKVNEGAWKFFNLVNRVFTRFGNADGQHVMSTSVRAKIGLLQYMDYQITRSNQVFSSRKCLLEYEEAWSNFQVINEYFHTGSPSQTHFQAICDLCAPIHESWKVLLARDYSNYSTNYFLKFTPGMVYTRAMTLYAASLSRLKKYKEEELILLDLLGQDIFRQNKRGVWWTRLCLVQATHLSKSDDAYLQIAYESCVKALEEKINNGIDSGSANAIYHRMIKLESKLKLEDDKKCKIKDPRPPIAPVTTLYGSRVEASGYGEGFKPLWRIAETDELVSVEQFALHTLTKDGWKGYHSENTILTTLFALLFVDILFSPKPGAFETRFQVSPLDLGSEAFYIDRKKEIESRFESIRSGEFESLITKHYEDNYAKKPSILGLNWQFELKDVLELSKCIGGESLSLICLPFCKDYFSYSSGMPDLCIWNTETHQCRFVEVKGPNDRLSEKQKNWLDYLIQSHVQVQVCYVKDDVIIWNPILTN</sequence>
<evidence type="ECO:0000313" key="11">
    <source>
        <dbReference type="Proteomes" id="UP000070444"/>
    </source>
</evidence>
<dbReference type="InterPro" id="IPR033315">
    <property type="entry name" value="Fan1-like"/>
</dbReference>
<keyword evidence="8" id="KW-0234">DNA repair</keyword>
<dbReference type="GO" id="GO:0046872">
    <property type="term" value="F:metal ion binding"/>
    <property type="evidence" value="ECO:0007669"/>
    <property type="project" value="UniProtKB-KW"/>
</dbReference>
<dbReference type="GO" id="GO:0017108">
    <property type="term" value="F:5'-flap endonuclease activity"/>
    <property type="evidence" value="ECO:0007669"/>
    <property type="project" value="TreeGrafter"/>
</dbReference>
<evidence type="ECO:0000259" key="9">
    <source>
        <dbReference type="SMART" id="SM00990"/>
    </source>
</evidence>
<dbReference type="GO" id="GO:0005634">
    <property type="term" value="C:nucleus"/>
    <property type="evidence" value="ECO:0007669"/>
    <property type="project" value="UniProtKB-SubCell"/>
</dbReference>
<comment type="function">
    <text evidence="8">Nuclease required for the repair of DNA interstrand cross-links (ICL). Acts as a 5'-3' exonuclease that anchors at a cut end of DNA and cleaves DNA successively at every third nucleotide, allowing to excise an ICL from one strand through flanking incisions.</text>
</comment>